<evidence type="ECO:0000313" key="2">
    <source>
        <dbReference type="EMBL" id="MBP0483628.1"/>
    </source>
</evidence>
<evidence type="ECO:0000313" key="3">
    <source>
        <dbReference type="Proteomes" id="UP000675940"/>
    </source>
</evidence>
<dbReference type="Proteomes" id="UP000675940">
    <property type="component" value="Unassembled WGS sequence"/>
</dbReference>
<evidence type="ECO:0000259" key="1">
    <source>
        <dbReference type="Pfam" id="PF13657"/>
    </source>
</evidence>
<comment type="caution">
    <text evidence="2">The sequence shown here is derived from an EMBL/GenBank/DDBJ whole genome shotgun (WGS) entry which is preliminary data.</text>
</comment>
<protein>
    <submittedName>
        <fullName evidence="2">HipA N-terminal domain-containing protein</fullName>
    </submittedName>
</protein>
<accession>A0A940MPU2</accession>
<name>A0A940MPU2_9RHOB</name>
<proteinExistence type="predicted"/>
<organism evidence="2 3">
    <name type="scientific">Sagittula salina</name>
    <dbReference type="NCBI Taxonomy" id="2820268"/>
    <lineage>
        <taxon>Bacteria</taxon>
        <taxon>Pseudomonadati</taxon>
        <taxon>Pseudomonadota</taxon>
        <taxon>Alphaproteobacteria</taxon>
        <taxon>Rhodobacterales</taxon>
        <taxon>Roseobacteraceae</taxon>
        <taxon>Sagittula</taxon>
    </lineage>
</organism>
<gene>
    <name evidence="2" type="ORF">J5474_14170</name>
</gene>
<dbReference type="Pfam" id="PF13657">
    <property type="entry name" value="Couple_hipA"/>
    <property type="match status" value="1"/>
</dbReference>
<feature type="domain" description="HipA N-terminal subdomain 1" evidence="1">
    <location>
        <begin position="28"/>
        <end position="129"/>
    </location>
</feature>
<dbReference type="RefSeq" id="WP_209361554.1">
    <property type="nucleotide sequence ID" value="NZ_JAGISH010000007.1"/>
</dbReference>
<dbReference type="AlphaFoldDB" id="A0A940MPU2"/>
<keyword evidence="3" id="KW-1185">Reference proteome</keyword>
<reference evidence="2" key="1">
    <citation type="submission" date="2021-03" db="EMBL/GenBank/DDBJ databases">
        <title>Sagittula salina sp. nov. strain M10.9X isolated from the marine waste.</title>
        <authorList>
            <person name="Satari L."/>
            <person name="Molina-Menor E."/>
            <person name="Vidal-Verdu A."/>
            <person name="Pascual J."/>
            <person name="Pereto J."/>
            <person name="Porcar M."/>
        </authorList>
    </citation>
    <scope>NUCLEOTIDE SEQUENCE</scope>
    <source>
        <strain evidence="2">M10.9X</strain>
    </source>
</reference>
<sequence>MPPTVFAPATANEAFVWTWLPEATEPVVAGRIAFADGLYRFAYDRDYLERQDAIPFYTRDTPQNLVAHAPEESEKIFGFLRDGLPDNWGRRVVLAQTTGRGDRGMDTEDIDELGYMLLSGSDRTGALDFQGSGTIYAPRMSPDASLAEIMEAARLVEEGITLPADLKAAIAMALRLVARARKRT</sequence>
<dbReference type="EMBL" id="JAGISH010000007">
    <property type="protein sequence ID" value="MBP0483628.1"/>
    <property type="molecule type" value="Genomic_DNA"/>
</dbReference>
<dbReference type="InterPro" id="IPR017508">
    <property type="entry name" value="HipA_N1"/>
</dbReference>